<evidence type="ECO:0000256" key="5">
    <source>
        <dbReference type="ARBA" id="ARBA00022989"/>
    </source>
</evidence>
<dbReference type="CDD" id="cd06261">
    <property type="entry name" value="TM_PBP2"/>
    <property type="match status" value="1"/>
</dbReference>
<dbReference type="PANTHER" id="PTHR43744">
    <property type="entry name" value="ABC TRANSPORTER PERMEASE PROTEIN MG189-RELATED-RELATED"/>
    <property type="match status" value="1"/>
</dbReference>
<dbReference type="RefSeq" id="WP_145812147.1">
    <property type="nucleotide sequence ID" value="NZ_VIVK01000001.1"/>
</dbReference>
<proteinExistence type="inferred from homology"/>
<dbReference type="InterPro" id="IPR000515">
    <property type="entry name" value="MetI-like"/>
</dbReference>
<dbReference type="SUPFAM" id="SSF161098">
    <property type="entry name" value="MetI-like"/>
    <property type="match status" value="1"/>
</dbReference>
<sequence>MLDTRKGRRRTTPSTRRRYRRRGQVGIVIGLTILVLLSLGPYVFMLGTSVKDNLQFATSYWLPTWPLHLGNYATAWRQISPYLLTSLLVAAAAIVGILLLSAVAGFVLARYSFPGRRFLFAMIAALMMVPSISSLIPLFVMMRNLGLLNTYAVLIIPHVAGGVVLGTILMKTFVEGIPQALFDAARTDGAGGVRMFTSIMLPLSMPVIGTVALVTVNGVWNDFFWPLLTITKDEYRTVSVGLLFFHGQSGTDYGPMFAGYTLASLPLLVLFVLLSKHFLAGVQGGLPGSH</sequence>
<feature type="transmembrane region" description="Helical" evidence="7">
    <location>
        <begin position="253"/>
        <end position="274"/>
    </location>
</feature>
<keyword evidence="10" id="KW-1185">Reference proteome</keyword>
<evidence type="ECO:0000256" key="4">
    <source>
        <dbReference type="ARBA" id="ARBA00022692"/>
    </source>
</evidence>
<evidence type="ECO:0000256" key="7">
    <source>
        <dbReference type="RuleBase" id="RU363032"/>
    </source>
</evidence>
<comment type="caution">
    <text evidence="9">The sequence shown here is derived from an EMBL/GenBank/DDBJ whole genome shotgun (WGS) entry which is preliminary data.</text>
</comment>
<name>A0A561C130_9ACTN</name>
<feature type="domain" description="ABC transmembrane type-1" evidence="8">
    <location>
        <begin position="83"/>
        <end position="274"/>
    </location>
</feature>
<keyword evidence="6 7" id="KW-0472">Membrane</keyword>
<evidence type="ECO:0000259" key="8">
    <source>
        <dbReference type="PROSITE" id="PS50928"/>
    </source>
</evidence>
<gene>
    <name evidence="9" type="ORF">FB561_5826</name>
</gene>
<evidence type="ECO:0000313" key="9">
    <source>
        <dbReference type="EMBL" id="TWD84632.1"/>
    </source>
</evidence>
<dbReference type="PROSITE" id="PS50928">
    <property type="entry name" value="ABC_TM1"/>
    <property type="match status" value="1"/>
</dbReference>
<keyword evidence="3" id="KW-1003">Cell membrane</keyword>
<protein>
    <submittedName>
        <fullName evidence="9">Multiple sugar transport system permease protein</fullName>
    </submittedName>
</protein>
<keyword evidence="4 7" id="KW-0812">Transmembrane</keyword>
<dbReference type="InterPro" id="IPR035906">
    <property type="entry name" value="MetI-like_sf"/>
</dbReference>
<keyword evidence="9" id="KW-0762">Sugar transport</keyword>
<evidence type="ECO:0000256" key="6">
    <source>
        <dbReference type="ARBA" id="ARBA00023136"/>
    </source>
</evidence>
<evidence type="ECO:0000313" key="10">
    <source>
        <dbReference type="Proteomes" id="UP000318380"/>
    </source>
</evidence>
<keyword evidence="5 7" id="KW-1133">Transmembrane helix</keyword>
<feature type="transmembrane region" description="Helical" evidence="7">
    <location>
        <begin position="151"/>
        <end position="174"/>
    </location>
</feature>
<feature type="transmembrane region" description="Helical" evidence="7">
    <location>
        <begin position="195"/>
        <end position="220"/>
    </location>
</feature>
<dbReference type="Proteomes" id="UP000318380">
    <property type="component" value="Unassembled WGS sequence"/>
</dbReference>
<dbReference type="OrthoDB" id="5138956at2"/>
<dbReference type="EMBL" id="VIVK01000001">
    <property type="protein sequence ID" value="TWD84632.1"/>
    <property type="molecule type" value="Genomic_DNA"/>
</dbReference>
<organism evidence="9 10">
    <name type="scientific">Kribbella amoyensis</name>
    <dbReference type="NCBI Taxonomy" id="996641"/>
    <lineage>
        <taxon>Bacteria</taxon>
        <taxon>Bacillati</taxon>
        <taxon>Actinomycetota</taxon>
        <taxon>Actinomycetes</taxon>
        <taxon>Propionibacteriales</taxon>
        <taxon>Kribbellaceae</taxon>
        <taxon>Kribbella</taxon>
    </lineage>
</organism>
<dbReference type="AlphaFoldDB" id="A0A561C130"/>
<accession>A0A561C130</accession>
<feature type="transmembrane region" description="Helical" evidence="7">
    <location>
        <begin position="118"/>
        <end position="139"/>
    </location>
</feature>
<feature type="transmembrane region" description="Helical" evidence="7">
    <location>
        <begin position="25"/>
        <end position="44"/>
    </location>
</feature>
<comment type="similarity">
    <text evidence="7">Belongs to the binding-protein-dependent transport system permease family.</text>
</comment>
<dbReference type="Pfam" id="PF00528">
    <property type="entry name" value="BPD_transp_1"/>
    <property type="match status" value="1"/>
</dbReference>
<evidence type="ECO:0000256" key="2">
    <source>
        <dbReference type="ARBA" id="ARBA00022448"/>
    </source>
</evidence>
<dbReference type="PANTHER" id="PTHR43744:SF8">
    <property type="entry name" value="SN-GLYCEROL-3-PHOSPHATE TRANSPORT SYSTEM PERMEASE PROTEIN UGPE"/>
    <property type="match status" value="1"/>
</dbReference>
<evidence type="ECO:0000256" key="1">
    <source>
        <dbReference type="ARBA" id="ARBA00004651"/>
    </source>
</evidence>
<reference evidence="9 10" key="1">
    <citation type="submission" date="2019-06" db="EMBL/GenBank/DDBJ databases">
        <title>Sequencing the genomes of 1000 actinobacteria strains.</title>
        <authorList>
            <person name="Klenk H.-P."/>
        </authorList>
    </citation>
    <scope>NUCLEOTIDE SEQUENCE [LARGE SCALE GENOMIC DNA]</scope>
    <source>
        <strain evidence="9 10">DSM 24683</strain>
    </source>
</reference>
<evidence type="ECO:0000256" key="3">
    <source>
        <dbReference type="ARBA" id="ARBA00022475"/>
    </source>
</evidence>
<dbReference type="GO" id="GO:0055085">
    <property type="term" value="P:transmembrane transport"/>
    <property type="evidence" value="ECO:0007669"/>
    <property type="project" value="InterPro"/>
</dbReference>
<dbReference type="Gene3D" id="1.10.3720.10">
    <property type="entry name" value="MetI-like"/>
    <property type="match status" value="1"/>
</dbReference>
<comment type="subcellular location">
    <subcellularLocation>
        <location evidence="1 7">Cell membrane</location>
        <topology evidence="1 7">Multi-pass membrane protein</topology>
    </subcellularLocation>
</comment>
<feature type="transmembrane region" description="Helical" evidence="7">
    <location>
        <begin position="82"/>
        <end position="109"/>
    </location>
</feature>
<keyword evidence="2 7" id="KW-0813">Transport</keyword>
<dbReference type="GO" id="GO:0005886">
    <property type="term" value="C:plasma membrane"/>
    <property type="evidence" value="ECO:0007669"/>
    <property type="project" value="UniProtKB-SubCell"/>
</dbReference>